<dbReference type="SUPFAM" id="SSF51294">
    <property type="entry name" value="Hedgehog/intein (Hint) domain"/>
    <property type="match status" value="1"/>
</dbReference>
<dbReference type="PROSITE" id="PS50818">
    <property type="entry name" value="INTEIN_C_TER"/>
    <property type="match status" value="1"/>
</dbReference>
<dbReference type="SUPFAM" id="SSF54060">
    <property type="entry name" value="His-Me finger endonucleases"/>
    <property type="match status" value="1"/>
</dbReference>
<evidence type="ECO:0000313" key="2">
    <source>
        <dbReference type="EMBL" id="KKN43359.1"/>
    </source>
</evidence>
<accession>A0A0F9QLP3</accession>
<dbReference type="CDD" id="cd00081">
    <property type="entry name" value="Hint"/>
    <property type="match status" value="1"/>
</dbReference>
<dbReference type="Gene3D" id="3.40.50.300">
    <property type="entry name" value="P-loop containing nucleotide triphosphate hydrolases"/>
    <property type="match status" value="1"/>
</dbReference>
<dbReference type="InterPro" id="IPR006141">
    <property type="entry name" value="Intein_N"/>
</dbReference>
<dbReference type="InterPro" id="IPR003615">
    <property type="entry name" value="HNH_nuc"/>
</dbReference>
<feature type="domain" description="Hint" evidence="1">
    <location>
        <begin position="412"/>
        <end position="508"/>
    </location>
</feature>
<dbReference type="PROSITE" id="PS50817">
    <property type="entry name" value="INTEIN_N_TER"/>
    <property type="match status" value="1"/>
</dbReference>
<dbReference type="InterPro" id="IPR030934">
    <property type="entry name" value="Intein_C"/>
</dbReference>
<dbReference type="InterPro" id="IPR003587">
    <property type="entry name" value="Hint_dom_N"/>
</dbReference>
<dbReference type="AlphaFoldDB" id="A0A0F9QLP3"/>
<name>A0A0F9QLP3_9ZZZZ</name>
<organism evidence="2">
    <name type="scientific">marine sediment metagenome</name>
    <dbReference type="NCBI Taxonomy" id="412755"/>
    <lineage>
        <taxon>unclassified sequences</taxon>
        <taxon>metagenomes</taxon>
        <taxon>ecological metagenomes</taxon>
    </lineage>
</organism>
<evidence type="ECO:0000259" key="1">
    <source>
        <dbReference type="SMART" id="SM00306"/>
    </source>
</evidence>
<gene>
    <name evidence="2" type="ORF">LCGC14_0704160</name>
</gene>
<dbReference type="InterPro" id="IPR027417">
    <property type="entry name" value="P-loop_NTPase"/>
</dbReference>
<proteinExistence type="predicted"/>
<protein>
    <recommendedName>
        <fullName evidence="1">Hint domain-containing protein</fullName>
    </recommendedName>
</protein>
<comment type="caution">
    <text evidence="2">The sequence shown here is derived from an EMBL/GenBank/DDBJ whole genome shotgun (WGS) entry which is preliminary data.</text>
</comment>
<dbReference type="Pfam" id="PF14890">
    <property type="entry name" value="Intein_splicing"/>
    <property type="match status" value="1"/>
</dbReference>
<reference evidence="2" key="1">
    <citation type="journal article" date="2015" name="Nature">
        <title>Complex archaea that bridge the gap between prokaryotes and eukaryotes.</title>
        <authorList>
            <person name="Spang A."/>
            <person name="Saw J.H."/>
            <person name="Jorgensen S.L."/>
            <person name="Zaremba-Niedzwiedzka K."/>
            <person name="Martijn J."/>
            <person name="Lind A.E."/>
            <person name="van Eijk R."/>
            <person name="Schleper C."/>
            <person name="Guy L."/>
            <person name="Ettema T.J."/>
        </authorList>
    </citation>
    <scope>NUCLEOTIDE SEQUENCE</scope>
</reference>
<dbReference type="Gene3D" id="2.170.16.10">
    <property type="entry name" value="Hedgehog/Intein (Hint) domain"/>
    <property type="match status" value="2"/>
</dbReference>
<dbReference type="Pfam" id="PF13392">
    <property type="entry name" value="HNH_3"/>
    <property type="match status" value="1"/>
</dbReference>
<sequence>MPTKVINYDLEPKQWEFYTALNRFPSFIAGWGTGKTMDALFKGDLLNRFYKNNLGLIVRNKFTDLRDSTMKDFTRYTGKHVPQGTKEAHYSNGSKTLFRHAKELSGLQNINIGWAYIEQGDEFPTDTQFQLLRGRLRRELEVDEDYWKKLAGAVYPFLQSMHDNPLRQIMTICNANGHNWAWKMFIKSPKEGYSCVQADSFENESNLPKDFIDDLRRMEVDSPAKFKQFVMNSHDEVDLDACFWASRLSEIQKDGHMGTFPHKPDFRVHLVADVGLDCTAIWFFQLIEGKRIYIDYYENTGKFADHYARVLDKRKKDNDYNYGKFIMPKDSNKREQVSGMTFGKAFKDLGYDVVVLDKTQNLDIAINNTNNGFKSAWFNENKCEDGLEALFHYRRKYDEDLRIYLKDPLHDWACLAGETKIRTLRDWIPIKDVVKSDFVWGYSEKEHRLIPTKIGSCGPTRKNAEVWEIGLDSGKYIRATQDHLFMLRNEKYKRVDELSVGDSLMPFYEVLNRRYIEIDLNDGSFCDEHRFVCMRFHGPIKSGYHTDHIKNDHFDNRPTNLQIIKADDHCGKTFIGRTNQERIHIDLTDYNREFYTRVNSFKFCKFCGVEYWGSYKTAYCSKICARKYNRKRDKEGLIPSKRQNHKIRYIRPVIERVQTYDICVPETNNFVAEGVIVHNSHPASSIMYSDIAISKGLCGTVKSITKAQIAKWNKKYRRTG</sequence>
<dbReference type="Gene3D" id="3.30.420.280">
    <property type="match status" value="1"/>
</dbReference>
<dbReference type="GO" id="GO:0016539">
    <property type="term" value="P:intein-mediated protein splicing"/>
    <property type="evidence" value="ECO:0007669"/>
    <property type="project" value="InterPro"/>
</dbReference>
<dbReference type="SMART" id="SM00306">
    <property type="entry name" value="HintN"/>
    <property type="match status" value="1"/>
</dbReference>
<dbReference type="NCBIfam" id="TIGR01443">
    <property type="entry name" value="intein_Cterm"/>
    <property type="match status" value="1"/>
</dbReference>
<dbReference type="InterPro" id="IPR036844">
    <property type="entry name" value="Hint_dom_sf"/>
</dbReference>
<dbReference type="InterPro" id="IPR044925">
    <property type="entry name" value="His-Me_finger_sf"/>
</dbReference>
<dbReference type="EMBL" id="LAZR01001517">
    <property type="protein sequence ID" value="KKN43359.1"/>
    <property type="molecule type" value="Genomic_DNA"/>
</dbReference>